<proteinExistence type="predicted"/>
<feature type="transmembrane region" description="Helical" evidence="9">
    <location>
        <begin position="319"/>
        <end position="337"/>
    </location>
</feature>
<feature type="transmembrane region" description="Helical" evidence="9">
    <location>
        <begin position="106"/>
        <end position="127"/>
    </location>
</feature>
<evidence type="ECO:0000259" key="10">
    <source>
        <dbReference type="Pfam" id="PF13231"/>
    </source>
</evidence>
<feature type="transmembrane region" description="Helical" evidence="9">
    <location>
        <begin position="134"/>
        <end position="157"/>
    </location>
</feature>
<evidence type="ECO:0000256" key="4">
    <source>
        <dbReference type="ARBA" id="ARBA00022679"/>
    </source>
</evidence>
<keyword evidence="2" id="KW-1003">Cell membrane</keyword>
<evidence type="ECO:0000256" key="7">
    <source>
        <dbReference type="ARBA" id="ARBA00023136"/>
    </source>
</evidence>
<evidence type="ECO:0000256" key="5">
    <source>
        <dbReference type="ARBA" id="ARBA00022692"/>
    </source>
</evidence>
<comment type="subcellular location">
    <subcellularLocation>
        <location evidence="1">Cell membrane</location>
        <topology evidence="1">Multi-pass membrane protein</topology>
    </subcellularLocation>
</comment>
<feature type="transmembrane region" description="Helical" evidence="9">
    <location>
        <begin position="27"/>
        <end position="48"/>
    </location>
</feature>
<evidence type="ECO:0000256" key="1">
    <source>
        <dbReference type="ARBA" id="ARBA00004651"/>
    </source>
</evidence>
<organism evidence="12 13">
    <name type="scientific">Streptomyces humicola</name>
    <dbReference type="NCBI Taxonomy" id="2953240"/>
    <lineage>
        <taxon>Bacteria</taxon>
        <taxon>Bacillati</taxon>
        <taxon>Actinomycetota</taxon>
        <taxon>Actinomycetes</taxon>
        <taxon>Kitasatosporales</taxon>
        <taxon>Streptomycetaceae</taxon>
        <taxon>Streptomyces</taxon>
    </lineage>
</organism>
<keyword evidence="4 12" id="KW-0808">Transferase</keyword>
<feature type="region of interest" description="Disordered" evidence="8">
    <location>
        <begin position="1"/>
        <end position="24"/>
    </location>
</feature>
<keyword evidence="13" id="KW-1185">Reference proteome</keyword>
<dbReference type="InterPro" id="IPR050297">
    <property type="entry name" value="LipidA_mod_glycosyltrf_83"/>
</dbReference>
<feature type="transmembrane region" description="Helical" evidence="9">
    <location>
        <begin position="408"/>
        <end position="427"/>
    </location>
</feature>
<dbReference type="InterPro" id="IPR056785">
    <property type="entry name" value="YkcA/B-like_C"/>
</dbReference>
<dbReference type="EC" id="2.4.-.-" evidence="12"/>
<feature type="transmembrane region" description="Helical" evidence="9">
    <location>
        <begin position="206"/>
        <end position="225"/>
    </location>
</feature>
<feature type="domain" description="Putative mannosyltransferase YkcA/B-like C-terminal" evidence="11">
    <location>
        <begin position="520"/>
        <end position="608"/>
    </location>
</feature>
<evidence type="ECO:0000256" key="6">
    <source>
        <dbReference type="ARBA" id="ARBA00022989"/>
    </source>
</evidence>
<dbReference type="PANTHER" id="PTHR33908">
    <property type="entry name" value="MANNOSYLTRANSFERASE YKCB-RELATED"/>
    <property type="match status" value="1"/>
</dbReference>
<feature type="compositionally biased region" description="Low complexity" evidence="8">
    <location>
        <begin position="1"/>
        <end position="17"/>
    </location>
</feature>
<dbReference type="GO" id="GO:0016757">
    <property type="term" value="F:glycosyltransferase activity"/>
    <property type="evidence" value="ECO:0007669"/>
    <property type="project" value="UniProtKB-KW"/>
</dbReference>
<evidence type="ECO:0000313" key="13">
    <source>
        <dbReference type="Proteomes" id="UP001057702"/>
    </source>
</evidence>
<feature type="transmembrane region" description="Helical" evidence="9">
    <location>
        <begin position="232"/>
        <end position="252"/>
    </location>
</feature>
<keyword evidence="3 12" id="KW-0328">Glycosyltransferase</keyword>
<dbReference type="RefSeq" id="WP_255921296.1">
    <property type="nucleotide sequence ID" value="NZ_JANFNG010000013.1"/>
</dbReference>
<feature type="transmembrane region" description="Helical" evidence="9">
    <location>
        <begin position="464"/>
        <end position="483"/>
    </location>
</feature>
<dbReference type="Pfam" id="PF13231">
    <property type="entry name" value="PMT_2"/>
    <property type="match status" value="1"/>
</dbReference>
<feature type="transmembrane region" description="Helical" evidence="9">
    <location>
        <begin position="433"/>
        <end position="452"/>
    </location>
</feature>
<evidence type="ECO:0000259" key="11">
    <source>
        <dbReference type="Pfam" id="PF24878"/>
    </source>
</evidence>
<name>A0ABT1PXH5_9ACTN</name>
<evidence type="ECO:0000256" key="3">
    <source>
        <dbReference type="ARBA" id="ARBA00022676"/>
    </source>
</evidence>
<keyword evidence="6 9" id="KW-1133">Transmembrane helix</keyword>
<feature type="transmembrane region" description="Helical" evidence="9">
    <location>
        <begin position="349"/>
        <end position="369"/>
    </location>
</feature>
<keyword evidence="5 9" id="KW-0812">Transmembrane</keyword>
<evidence type="ECO:0000256" key="8">
    <source>
        <dbReference type="SAM" id="MobiDB-lite"/>
    </source>
</evidence>
<protein>
    <submittedName>
        <fullName evidence="12">Glycosyltransferase family 39 protein</fullName>
        <ecNumber evidence="12">2.4.-.-</ecNumber>
    </submittedName>
</protein>
<dbReference type="InterPro" id="IPR038731">
    <property type="entry name" value="RgtA/B/C-like"/>
</dbReference>
<dbReference type="EMBL" id="JANFNG010000013">
    <property type="protein sequence ID" value="MCQ4082383.1"/>
    <property type="molecule type" value="Genomic_DNA"/>
</dbReference>
<feature type="transmembrane region" description="Helical" evidence="9">
    <location>
        <begin position="375"/>
        <end position="396"/>
    </location>
</feature>
<dbReference type="Pfam" id="PF24878">
    <property type="entry name" value="YkcB_C"/>
    <property type="match status" value="1"/>
</dbReference>
<comment type="caution">
    <text evidence="12">The sequence shown here is derived from an EMBL/GenBank/DDBJ whole genome shotgun (WGS) entry which is preliminary data.</text>
</comment>
<feature type="domain" description="Glycosyltransferase RgtA/B/C/D-like" evidence="10">
    <location>
        <begin position="87"/>
        <end position="244"/>
    </location>
</feature>
<gene>
    <name evidence="12" type="ORF">NGB36_17695</name>
</gene>
<accession>A0ABT1PXH5</accession>
<dbReference type="PANTHER" id="PTHR33908:SF3">
    <property type="entry name" value="UNDECAPRENYL PHOSPHATE-ALPHA-4-AMINO-4-DEOXY-L-ARABINOSE ARABINOSYL TRANSFERASE"/>
    <property type="match status" value="1"/>
</dbReference>
<reference evidence="12" key="1">
    <citation type="submission" date="2022-06" db="EMBL/GenBank/DDBJ databases">
        <title>Draft genome sequence of Streptomyces sp. RB6PN25 isolated from peat swamp forest in Thailand.</title>
        <authorList>
            <person name="Duangmal K."/>
            <person name="Klaysubun C."/>
        </authorList>
    </citation>
    <scope>NUCLEOTIDE SEQUENCE</scope>
    <source>
        <strain evidence="12">RB6PN25</strain>
    </source>
</reference>
<evidence type="ECO:0000256" key="2">
    <source>
        <dbReference type="ARBA" id="ARBA00022475"/>
    </source>
</evidence>
<keyword evidence="7 9" id="KW-0472">Membrane</keyword>
<sequence length="630" mass="66107">MAVTASTPASAAVTTTPGGRRRPDEPAYARPVLLLIAAVAATLCTWGIDHSVYHDFYATAVRSMAGGPRAFFFGAFDPRSAITLDKLPGFLWPQAVSAELFGFRPWALVLPQAAECVAAVLVLYVVVRRWSGAPAALFAAAVFTLTPVTVGLGRSIVEDAPFMLLLLLAAEATQRAVGAQRPHRLRPLLTAAVWAGLAFQCKMLEAWAILPTLAAVYVLGAPVPVRRRLRHLALAGCVTLAVSSSWVLAVALTPAQDRPYIDGTTDNSAVSLVVGYNFLNRLGAVGLDAGATGSVTATQSNGLAQLAKMVSPGIVSQTGWLYPLAATGLVWGIAAVWKRRVPRTGRTALSTVLWGGWLLTFFAAFSVGSVTGHTYYMGVVAVPVAALAGIGLVRCLRAFRAGGRRAAVFPAVVAVNVVWCLVPAWRYPAFLPWLAPACVGLCVLALCALALVRRRASVTARPAAAAVAAAVVSVLLSPAAWSFSALDLRYNQPGAMARVGPTNRPGGGGPRTLAPSQQRLLSYLRAHRDGATYLAAVPMWSDATPYIINAGAPLLPMGGFTGQVPFPTLAQFRAMVASGKVRYVIPHTGLPDRSGSPADRVLVWVAAHCTRVPASASLPQPLYRCGSGSG</sequence>
<dbReference type="Proteomes" id="UP001057702">
    <property type="component" value="Unassembled WGS sequence"/>
</dbReference>
<evidence type="ECO:0000256" key="9">
    <source>
        <dbReference type="SAM" id="Phobius"/>
    </source>
</evidence>
<evidence type="ECO:0000313" key="12">
    <source>
        <dbReference type="EMBL" id="MCQ4082383.1"/>
    </source>
</evidence>